<evidence type="ECO:0000313" key="1">
    <source>
        <dbReference type="EMBL" id="CDZ31296.1"/>
    </source>
</evidence>
<gene>
    <name evidence="1" type="ORF">NGAL_HAMBI1145_00570</name>
</gene>
<dbReference type="RefSeq" id="WP_245282672.1">
    <property type="nucleotide sequence ID" value="NZ_CCRH01000001.1"/>
</dbReference>
<proteinExistence type="predicted"/>
<accession>A0A0T7F8J9</accession>
<dbReference type="Proteomes" id="UP000046176">
    <property type="component" value="Unassembled WGS sequence"/>
</dbReference>
<dbReference type="Gene3D" id="3.30.2310.20">
    <property type="entry name" value="RelE-like"/>
    <property type="match status" value="1"/>
</dbReference>
<evidence type="ECO:0008006" key="3">
    <source>
        <dbReference type="Google" id="ProtNLM"/>
    </source>
</evidence>
<protein>
    <recommendedName>
        <fullName evidence="3">Plasmid stabilization system protein</fullName>
    </recommendedName>
</protein>
<evidence type="ECO:0000313" key="2">
    <source>
        <dbReference type="Proteomes" id="UP000046176"/>
    </source>
</evidence>
<name>A0A0T7F8J9_NEOGA</name>
<dbReference type="EMBL" id="CCRH01000001">
    <property type="protein sequence ID" value="CDZ31296.1"/>
    <property type="molecule type" value="Genomic_DNA"/>
</dbReference>
<sequence>MLRDDIRPGLRLVGYRYKATIAFFVQEDVVFIARIFHRGRNVDLDELGELD</sequence>
<reference evidence="1 2" key="1">
    <citation type="submission" date="2014-08" db="EMBL/GenBank/DDBJ databases">
        <authorList>
            <person name="Chen Y.-H."/>
        </authorList>
    </citation>
    <scope>NUCLEOTIDE SEQUENCE [LARGE SCALE GENOMIC DNA]</scope>
</reference>
<organism evidence="1 2">
    <name type="scientific">Neorhizobium galegae bv. officinalis</name>
    <dbReference type="NCBI Taxonomy" id="323656"/>
    <lineage>
        <taxon>Bacteria</taxon>
        <taxon>Pseudomonadati</taxon>
        <taxon>Pseudomonadota</taxon>
        <taxon>Alphaproteobacteria</taxon>
        <taxon>Hyphomicrobiales</taxon>
        <taxon>Rhizobiaceae</taxon>
        <taxon>Rhizobium/Agrobacterium group</taxon>
        <taxon>Neorhizobium</taxon>
    </lineage>
</organism>
<dbReference type="AlphaFoldDB" id="A0A0T7F8J9"/>
<dbReference type="InterPro" id="IPR035093">
    <property type="entry name" value="RelE/ParE_toxin_dom_sf"/>
</dbReference>